<feature type="region of interest" description="Disordered" evidence="1">
    <location>
        <begin position="1"/>
        <end position="25"/>
    </location>
</feature>
<dbReference type="Proteomes" id="UP000887566">
    <property type="component" value="Unplaced"/>
</dbReference>
<evidence type="ECO:0000313" key="3">
    <source>
        <dbReference type="WBParaSite" id="PSAMB.scaffold5655size11181.g27036.t1"/>
    </source>
</evidence>
<evidence type="ECO:0000256" key="1">
    <source>
        <dbReference type="SAM" id="MobiDB-lite"/>
    </source>
</evidence>
<feature type="compositionally biased region" description="Basic and acidic residues" evidence="1">
    <location>
        <begin position="1"/>
        <end position="12"/>
    </location>
</feature>
<name>A0A914WXP8_9BILA</name>
<dbReference type="WBParaSite" id="PSAMB.scaffold5655size11181.g27036.t1">
    <property type="protein sequence ID" value="PSAMB.scaffold5655size11181.g27036.t1"/>
    <property type="gene ID" value="PSAMB.scaffold5655size11181.g27036"/>
</dbReference>
<organism evidence="2 3">
    <name type="scientific">Plectus sambesii</name>
    <dbReference type="NCBI Taxonomy" id="2011161"/>
    <lineage>
        <taxon>Eukaryota</taxon>
        <taxon>Metazoa</taxon>
        <taxon>Ecdysozoa</taxon>
        <taxon>Nematoda</taxon>
        <taxon>Chromadorea</taxon>
        <taxon>Plectida</taxon>
        <taxon>Plectina</taxon>
        <taxon>Plectoidea</taxon>
        <taxon>Plectidae</taxon>
        <taxon>Plectus</taxon>
    </lineage>
</organism>
<dbReference type="AlphaFoldDB" id="A0A914WXP8"/>
<accession>A0A914WXP8</accession>
<reference evidence="3" key="1">
    <citation type="submission" date="2022-11" db="UniProtKB">
        <authorList>
            <consortium name="WormBaseParasite"/>
        </authorList>
    </citation>
    <scope>IDENTIFICATION</scope>
</reference>
<protein>
    <submittedName>
        <fullName evidence="3">Uncharacterized protein</fullName>
    </submittedName>
</protein>
<keyword evidence="2" id="KW-1185">Reference proteome</keyword>
<proteinExistence type="predicted"/>
<sequence>MFGLTRAERHETDELDLTEGETRNDAEAKQTAFVFEPAGGEITGKGKRERTLPLVAHTGDQRHPIVTPARRAAIRIRTERSLSDYIGSGITQP</sequence>
<evidence type="ECO:0000313" key="2">
    <source>
        <dbReference type="Proteomes" id="UP000887566"/>
    </source>
</evidence>